<organism evidence="2 3">
    <name type="scientific">Leptospira weilii serovar Ranarum str. ICFT</name>
    <dbReference type="NCBI Taxonomy" id="1218598"/>
    <lineage>
        <taxon>Bacteria</taxon>
        <taxon>Pseudomonadati</taxon>
        <taxon>Spirochaetota</taxon>
        <taxon>Spirochaetia</taxon>
        <taxon>Leptospirales</taxon>
        <taxon>Leptospiraceae</taxon>
        <taxon>Leptospira</taxon>
    </lineage>
</organism>
<dbReference type="STRING" id="1218598.LEP1GSC060_0869"/>
<protein>
    <submittedName>
        <fullName evidence="2">Uncharacterized protein</fullName>
    </submittedName>
</protein>
<dbReference type="Proteomes" id="UP000012313">
    <property type="component" value="Unassembled WGS sequence"/>
</dbReference>
<dbReference type="EMBL" id="AOHC02000015">
    <property type="protein sequence ID" value="EMY78893.1"/>
    <property type="molecule type" value="Genomic_DNA"/>
</dbReference>
<gene>
    <name evidence="2" type="ORF">LEP1GSC060_0869</name>
</gene>
<reference evidence="2" key="1">
    <citation type="submission" date="2013-03" db="EMBL/GenBank/DDBJ databases">
        <authorList>
            <person name="Harkins D.M."/>
            <person name="Durkin A.S."/>
            <person name="Brinkac L.M."/>
            <person name="Haft D.H."/>
            <person name="Selengut J.D."/>
            <person name="Sanka R."/>
            <person name="DePew J."/>
            <person name="Purushe J."/>
            <person name="Hartskeerl R.A."/>
            <person name="Ahmed A."/>
            <person name="van der Linden H."/>
            <person name="Goris M.G.A."/>
            <person name="Vinetz J.M."/>
            <person name="Sutton G.G."/>
            <person name="Nierman W.C."/>
            <person name="Fouts D.E."/>
        </authorList>
    </citation>
    <scope>NUCLEOTIDE SEQUENCE [LARGE SCALE GENOMIC DNA]</scope>
    <source>
        <strain evidence="2">ICFT</strain>
    </source>
</reference>
<name>N1WST2_9LEPT</name>
<evidence type="ECO:0000256" key="1">
    <source>
        <dbReference type="SAM" id="MobiDB-lite"/>
    </source>
</evidence>
<proteinExistence type="predicted"/>
<sequence>MFTAINNLKKGRIPDSYGKITQSLPMENPFTARPASRN</sequence>
<keyword evidence="3" id="KW-1185">Reference proteome</keyword>
<evidence type="ECO:0000313" key="3">
    <source>
        <dbReference type="Proteomes" id="UP000012313"/>
    </source>
</evidence>
<comment type="caution">
    <text evidence="2">The sequence shown here is derived from an EMBL/GenBank/DDBJ whole genome shotgun (WGS) entry which is preliminary data.</text>
</comment>
<feature type="region of interest" description="Disordered" evidence="1">
    <location>
        <begin position="1"/>
        <end position="38"/>
    </location>
</feature>
<evidence type="ECO:0000313" key="2">
    <source>
        <dbReference type="EMBL" id="EMY78893.1"/>
    </source>
</evidence>
<accession>N1WST2</accession>
<dbReference type="AlphaFoldDB" id="N1WST2"/>